<proteinExistence type="predicted"/>
<protein>
    <recommendedName>
        <fullName evidence="1">GBF-interacting protein 1 N-terminal domain-containing protein</fullName>
    </recommendedName>
</protein>
<dbReference type="PANTHER" id="PTHR46775">
    <property type="entry name" value="FLOCCULATION PROTEIN (DUF1296)"/>
    <property type="match status" value="1"/>
</dbReference>
<dbReference type="SUPFAM" id="SSF46934">
    <property type="entry name" value="UBA-like"/>
    <property type="match status" value="1"/>
</dbReference>
<dbReference type="Pfam" id="PF06972">
    <property type="entry name" value="GIP1_N"/>
    <property type="match status" value="1"/>
</dbReference>
<feature type="domain" description="GBF-interacting protein 1 N-terminal" evidence="1">
    <location>
        <begin position="11"/>
        <end position="70"/>
    </location>
</feature>
<dbReference type="GO" id="GO:0051082">
    <property type="term" value="F:unfolded protein binding"/>
    <property type="evidence" value="ECO:0007669"/>
    <property type="project" value="TreeGrafter"/>
</dbReference>
<evidence type="ECO:0000259" key="1">
    <source>
        <dbReference type="Pfam" id="PF06972"/>
    </source>
</evidence>
<dbReference type="InterPro" id="IPR044277">
    <property type="entry name" value="GIP1"/>
</dbReference>
<reference evidence="2" key="1">
    <citation type="journal article" date="2013" name="J. Plant Res.">
        <title>Effect of fungi and light on seed germination of three Opuntia species from semiarid lands of central Mexico.</title>
        <authorList>
            <person name="Delgado-Sanchez P."/>
            <person name="Jimenez-Bremont J.F."/>
            <person name="Guerrero-Gonzalez Mde L."/>
            <person name="Flores J."/>
        </authorList>
    </citation>
    <scope>NUCLEOTIDE SEQUENCE</scope>
    <source>
        <tissue evidence="2">Cladode</tissue>
    </source>
</reference>
<organism evidence="2">
    <name type="scientific">Opuntia streptacantha</name>
    <name type="common">Prickly pear cactus</name>
    <name type="synonym">Opuntia cardona</name>
    <dbReference type="NCBI Taxonomy" id="393608"/>
    <lineage>
        <taxon>Eukaryota</taxon>
        <taxon>Viridiplantae</taxon>
        <taxon>Streptophyta</taxon>
        <taxon>Embryophyta</taxon>
        <taxon>Tracheophyta</taxon>
        <taxon>Spermatophyta</taxon>
        <taxon>Magnoliopsida</taxon>
        <taxon>eudicotyledons</taxon>
        <taxon>Gunneridae</taxon>
        <taxon>Pentapetalae</taxon>
        <taxon>Caryophyllales</taxon>
        <taxon>Cactineae</taxon>
        <taxon>Cactaceae</taxon>
        <taxon>Opuntioideae</taxon>
        <taxon>Opuntia</taxon>
    </lineage>
</organism>
<accession>A0A7C8YFQ8</accession>
<dbReference type="EMBL" id="GISG01016293">
    <property type="protein sequence ID" value="MBA4617399.1"/>
    <property type="molecule type" value="Transcribed_RNA"/>
</dbReference>
<name>A0A7C8YFQ8_OPUST</name>
<sequence>MSNSGGSRVSIPNSVRKTIQDIKEITGNHSEEDIYAMLKDCSMDPNETTQRLLHLDTLHEVKRKRDKRKEVFTPHPYHTYNVVCMSQVMIIEPYEVCFNLLCGYWLKL</sequence>
<evidence type="ECO:0000313" key="2">
    <source>
        <dbReference type="EMBL" id="MBA4617399.1"/>
    </source>
</evidence>
<reference evidence="2" key="2">
    <citation type="submission" date="2020-07" db="EMBL/GenBank/DDBJ databases">
        <authorList>
            <person name="Vera ALvarez R."/>
            <person name="Arias-Moreno D.M."/>
            <person name="Jimenez-Jacinto V."/>
            <person name="Jimenez-Bremont J.F."/>
            <person name="Swaminathan K."/>
            <person name="Moose S.P."/>
            <person name="Guerrero-Gonzalez M.L."/>
            <person name="Marino-Ramirez L."/>
            <person name="Landsman D."/>
            <person name="Rodriguez-Kessler M."/>
            <person name="Delgado-Sanchez P."/>
        </authorList>
    </citation>
    <scope>NUCLEOTIDE SEQUENCE</scope>
    <source>
        <tissue evidence="2">Cladode</tissue>
    </source>
</reference>
<dbReference type="AlphaFoldDB" id="A0A7C8YFQ8"/>
<dbReference type="InterPro" id="IPR009719">
    <property type="entry name" value="GIP1_N"/>
</dbReference>
<dbReference type="PANTHER" id="PTHR46775:SF1">
    <property type="entry name" value="FLOCCULATION PROTEIN (DUF1296)"/>
    <property type="match status" value="1"/>
</dbReference>
<dbReference type="InterPro" id="IPR009060">
    <property type="entry name" value="UBA-like_sf"/>
</dbReference>